<dbReference type="InterPro" id="IPR005794">
    <property type="entry name" value="Fmt"/>
</dbReference>
<dbReference type="RefSeq" id="WP_250248365.1">
    <property type="nucleotide sequence ID" value="NZ_CP097753.1"/>
</dbReference>
<protein>
    <recommendedName>
        <fullName evidence="2 5">Methionyl-tRNA formyltransferase</fullName>
        <ecNumber evidence="2 5">2.1.2.9</ecNumber>
    </recommendedName>
</protein>
<accession>A0A9Q8TWP9</accession>
<evidence type="ECO:0000256" key="1">
    <source>
        <dbReference type="ARBA" id="ARBA00010699"/>
    </source>
</evidence>
<dbReference type="Proteomes" id="UP001056209">
    <property type="component" value="Chromosome"/>
</dbReference>
<dbReference type="NCBIfam" id="TIGR00460">
    <property type="entry name" value="fmt"/>
    <property type="match status" value="1"/>
</dbReference>
<comment type="function">
    <text evidence="5">Attaches a formyl group to the free amino group of methionyl-tRNA(fMet). The formyl group appears to play a dual role in the initiator identity of N-formylmethionyl-tRNA by promoting its recognition by IF2 and preventing the misappropriation of this tRNA by the elongation apparatus.</text>
</comment>
<comment type="catalytic activity">
    <reaction evidence="5">
        <text>L-methionyl-tRNA(fMet) + (6R)-10-formyltetrahydrofolate = N-formyl-L-methionyl-tRNA(fMet) + (6S)-5,6,7,8-tetrahydrofolate + H(+)</text>
        <dbReference type="Rhea" id="RHEA:24380"/>
        <dbReference type="Rhea" id="RHEA-COMP:9952"/>
        <dbReference type="Rhea" id="RHEA-COMP:9953"/>
        <dbReference type="ChEBI" id="CHEBI:15378"/>
        <dbReference type="ChEBI" id="CHEBI:57453"/>
        <dbReference type="ChEBI" id="CHEBI:78530"/>
        <dbReference type="ChEBI" id="CHEBI:78844"/>
        <dbReference type="ChEBI" id="CHEBI:195366"/>
        <dbReference type="EC" id="2.1.2.9"/>
    </reaction>
</comment>
<keyword evidence="4 5" id="KW-0648">Protein biosynthesis</keyword>
<feature type="domain" description="Formyl transferase C-terminal" evidence="8">
    <location>
        <begin position="207"/>
        <end position="313"/>
    </location>
</feature>
<dbReference type="EMBL" id="CP097753">
    <property type="protein sequence ID" value="URJ27973.1"/>
    <property type="molecule type" value="Genomic_DNA"/>
</dbReference>
<sequence>MKHIKSLRIAFFGTTNFAAWHLYTLVYSSIHQVIAIFTQEKQASKNKSFLSLYDMAEKHNIAFFQSSFLSISEIIYIVKKLNVDLIIVVSYGLILPEEILNIPRLGCINVHGSLLPRWRGPAPIQRALEYGDVVTGITIIRMDLGIDTGDIFHVMPCNILPKDTSYTLSNRLAKMGSIMLLQVLDQLILETYTLTPQDLTHATYAHKLTKQEARIDWKLSAIQLERCIRAFNPWPISYFLIKNCRIRVWGAEVGDRNTMDHCHYSLASILPGTILSINPYGIYVVTGSGVLILTMLQISGKKRTLIRDLLNAYKEWFIPNSILE</sequence>
<evidence type="ECO:0000256" key="5">
    <source>
        <dbReference type="HAMAP-Rule" id="MF_00182"/>
    </source>
</evidence>
<evidence type="ECO:0000313" key="10">
    <source>
        <dbReference type="Proteomes" id="UP001056209"/>
    </source>
</evidence>
<dbReference type="InterPro" id="IPR044135">
    <property type="entry name" value="Met-tRNA-FMT_C"/>
</dbReference>
<dbReference type="CDD" id="cd08704">
    <property type="entry name" value="Met_tRNA_FMT_C"/>
    <property type="match status" value="1"/>
</dbReference>
<dbReference type="InterPro" id="IPR036477">
    <property type="entry name" value="Formyl_transf_N_sf"/>
</dbReference>
<feature type="domain" description="Formyl transferase N-terminal" evidence="7">
    <location>
        <begin position="8"/>
        <end position="184"/>
    </location>
</feature>
<feature type="binding site" evidence="5">
    <location>
        <begin position="113"/>
        <end position="116"/>
    </location>
    <ligand>
        <name>(6S)-5,6,7,8-tetrahydrofolate</name>
        <dbReference type="ChEBI" id="CHEBI:57453"/>
    </ligand>
</feature>
<evidence type="ECO:0000256" key="4">
    <source>
        <dbReference type="ARBA" id="ARBA00022917"/>
    </source>
</evidence>
<evidence type="ECO:0000256" key="6">
    <source>
        <dbReference type="SAM" id="Phobius"/>
    </source>
</evidence>
<dbReference type="InterPro" id="IPR041711">
    <property type="entry name" value="Met-tRNA-FMT_N"/>
</dbReference>
<dbReference type="Pfam" id="PF02911">
    <property type="entry name" value="Formyl_trans_C"/>
    <property type="match status" value="1"/>
</dbReference>
<dbReference type="Pfam" id="PF00551">
    <property type="entry name" value="Formyl_trans_N"/>
    <property type="match status" value="1"/>
</dbReference>
<dbReference type="CDD" id="cd08646">
    <property type="entry name" value="FMT_core_Met-tRNA-FMT_N"/>
    <property type="match status" value="1"/>
</dbReference>
<evidence type="ECO:0000313" key="9">
    <source>
        <dbReference type="EMBL" id="URJ27973.1"/>
    </source>
</evidence>
<reference evidence="9" key="1">
    <citation type="submission" date="2022-05" db="EMBL/GenBank/DDBJ databases">
        <title>Impact of host demography and evolutionary history on endosymbiont molecular evolution: a test in carpenter ants (Genus Camponotus) and their Blochmannia endosymbionts.</title>
        <authorList>
            <person name="Manthey J.D."/>
            <person name="Giron J.C."/>
            <person name="Hruska J.P."/>
        </authorList>
    </citation>
    <scope>NUCLEOTIDE SEQUENCE</scope>
    <source>
        <strain evidence="9">C-039</strain>
    </source>
</reference>
<dbReference type="GO" id="GO:0005829">
    <property type="term" value="C:cytosol"/>
    <property type="evidence" value="ECO:0007669"/>
    <property type="project" value="TreeGrafter"/>
</dbReference>
<dbReference type="InterPro" id="IPR002376">
    <property type="entry name" value="Formyl_transf_N"/>
</dbReference>
<dbReference type="PANTHER" id="PTHR11138">
    <property type="entry name" value="METHIONYL-TRNA FORMYLTRANSFERASE"/>
    <property type="match status" value="1"/>
</dbReference>
<dbReference type="PANTHER" id="PTHR11138:SF5">
    <property type="entry name" value="METHIONYL-TRNA FORMYLTRANSFERASE, MITOCHONDRIAL"/>
    <property type="match status" value="1"/>
</dbReference>
<name>A0A9Q8TWP9_9ENTR</name>
<evidence type="ECO:0000256" key="2">
    <source>
        <dbReference type="ARBA" id="ARBA00012261"/>
    </source>
</evidence>
<dbReference type="InterPro" id="IPR011034">
    <property type="entry name" value="Formyl_transferase-like_C_sf"/>
</dbReference>
<keyword evidence="6" id="KW-1133">Transmembrane helix</keyword>
<evidence type="ECO:0000259" key="7">
    <source>
        <dbReference type="Pfam" id="PF00551"/>
    </source>
</evidence>
<dbReference type="InterPro" id="IPR005793">
    <property type="entry name" value="Formyl_trans_C"/>
</dbReference>
<keyword evidence="6" id="KW-0472">Membrane</keyword>
<evidence type="ECO:0000256" key="3">
    <source>
        <dbReference type="ARBA" id="ARBA00022679"/>
    </source>
</evidence>
<dbReference type="HAMAP" id="MF_00182">
    <property type="entry name" value="Formyl_trans"/>
    <property type="match status" value="1"/>
</dbReference>
<gene>
    <name evidence="5 9" type="primary">fmt</name>
    <name evidence="9" type="ORF">M9393_02135</name>
</gene>
<dbReference type="SUPFAM" id="SSF53328">
    <property type="entry name" value="Formyltransferase"/>
    <property type="match status" value="1"/>
</dbReference>
<keyword evidence="3 5" id="KW-0808">Transferase</keyword>
<keyword evidence="6" id="KW-0812">Transmembrane</keyword>
<dbReference type="GO" id="GO:0004479">
    <property type="term" value="F:methionyl-tRNA formyltransferase activity"/>
    <property type="evidence" value="ECO:0007669"/>
    <property type="project" value="UniProtKB-UniRule"/>
</dbReference>
<dbReference type="SUPFAM" id="SSF50486">
    <property type="entry name" value="FMT C-terminal domain-like"/>
    <property type="match status" value="1"/>
</dbReference>
<organism evidence="9 10">
    <name type="scientific">Candidatus Blochmannia vicinus</name>
    <name type="common">nom. nud.</name>
    <dbReference type="NCBI Taxonomy" id="251540"/>
    <lineage>
        <taxon>Bacteria</taxon>
        <taxon>Pseudomonadati</taxon>
        <taxon>Pseudomonadota</taxon>
        <taxon>Gammaproteobacteria</taxon>
        <taxon>Enterobacterales</taxon>
        <taxon>Enterobacteriaceae</taxon>
        <taxon>ant endosymbionts</taxon>
        <taxon>Candidatus Blochmanniella</taxon>
    </lineage>
</organism>
<dbReference type="AlphaFoldDB" id="A0A9Q8TWP9"/>
<proteinExistence type="inferred from homology"/>
<comment type="similarity">
    <text evidence="1 5">Belongs to the Fmt family.</text>
</comment>
<evidence type="ECO:0000259" key="8">
    <source>
        <dbReference type="Pfam" id="PF02911"/>
    </source>
</evidence>
<dbReference type="EC" id="2.1.2.9" evidence="2 5"/>
<dbReference type="Gene3D" id="3.40.50.12230">
    <property type="match status" value="1"/>
</dbReference>
<feature type="transmembrane region" description="Helical" evidence="6">
    <location>
        <begin position="280"/>
        <end position="298"/>
    </location>
</feature>